<sequence>MRSLVVESLDRVLAEASEPSELWEESEGGRAWKRSIGQLRQALDPASRS</sequence>
<dbReference type="EMBL" id="JBEPAZ010000051">
    <property type="protein sequence ID" value="MER6433047.1"/>
    <property type="molecule type" value="Genomic_DNA"/>
</dbReference>
<dbReference type="Pfam" id="PF14078">
    <property type="entry name" value="DUF4259"/>
    <property type="match status" value="1"/>
</dbReference>
<comment type="caution">
    <text evidence="1">The sequence shown here is derived from an EMBL/GenBank/DDBJ whole genome shotgun (WGS) entry which is preliminary data.</text>
</comment>
<accession>A0ABV1UH63</accession>
<name>A0ABV1UH63_9ACTN</name>
<reference evidence="1 2" key="1">
    <citation type="submission" date="2024-06" db="EMBL/GenBank/DDBJ databases">
        <title>The Natural Products Discovery Center: Release of the First 8490 Sequenced Strains for Exploring Actinobacteria Biosynthetic Diversity.</title>
        <authorList>
            <person name="Kalkreuter E."/>
            <person name="Kautsar S.A."/>
            <person name="Yang D."/>
            <person name="Bader C.D."/>
            <person name="Teijaro C.N."/>
            <person name="Fluegel L."/>
            <person name="Davis C.M."/>
            <person name="Simpson J.R."/>
            <person name="Lauterbach L."/>
            <person name="Steele A.D."/>
            <person name="Gui C."/>
            <person name="Meng S."/>
            <person name="Li G."/>
            <person name="Viehrig K."/>
            <person name="Ye F."/>
            <person name="Su P."/>
            <person name="Kiefer A.F."/>
            <person name="Nichols A."/>
            <person name="Cepeda A.J."/>
            <person name="Yan W."/>
            <person name="Fan B."/>
            <person name="Jiang Y."/>
            <person name="Adhikari A."/>
            <person name="Zheng C.-J."/>
            <person name="Schuster L."/>
            <person name="Cowan T.M."/>
            <person name="Smanski M.J."/>
            <person name="Chevrette M.G."/>
            <person name="De Carvalho L.P.S."/>
            <person name="Shen B."/>
        </authorList>
    </citation>
    <scope>NUCLEOTIDE SEQUENCE [LARGE SCALE GENOMIC DNA]</scope>
    <source>
        <strain evidence="1 2">NPDC001166</strain>
    </source>
</reference>
<protein>
    <submittedName>
        <fullName evidence="1">DUF4259 domain-containing protein</fullName>
    </submittedName>
</protein>
<evidence type="ECO:0000313" key="2">
    <source>
        <dbReference type="Proteomes" id="UP001470023"/>
    </source>
</evidence>
<dbReference type="InterPro" id="IPR025355">
    <property type="entry name" value="DUF4259"/>
</dbReference>
<organism evidence="1 2">
    <name type="scientific">Streptomyces sp. 900105245</name>
    <dbReference type="NCBI Taxonomy" id="3154379"/>
    <lineage>
        <taxon>Bacteria</taxon>
        <taxon>Bacillati</taxon>
        <taxon>Actinomycetota</taxon>
        <taxon>Actinomycetes</taxon>
        <taxon>Kitasatosporales</taxon>
        <taxon>Streptomycetaceae</taxon>
        <taxon>Streptomyces</taxon>
    </lineage>
</organism>
<proteinExistence type="predicted"/>
<keyword evidence="2" id="KW-1185">Reference proteome</keyword>
<dbReference type="Proteomes" id="UP001470023">
    <property type="component" value="Unassembled WGS sequence"/>
</dbReference>
<gene>
    <name evidence="1" type="ORF">ABT272_35795</name>
</gene>
<evidence type="ECO:0000313" key="1">
    <source>
        <dbReference type="EMBL" id="MER6433047.1"/>
    </source>
</evidence>
<dbReference type="RefSeq" id="WP_351943996.1">
    <property type="nucleotide sequence ID" value="NZ_JBEOZW010000004.1"/>
</dbReference>